<keyword evidence="1" id="KW-0808">Transferase</keyword>
<evidence type="ECO:0000313" key="1">
    <source>
        <dbReference type="EMBL" id="PRQ45639.1"/>
    </source>
</evidence>
<gene>
    <name evidence="1" type="ORF">RchiOBHm_Chr3g0493651</name>
</gene>
<keyword evidence="2" id="KW-1185">Reference proteome</keyword>
<organism evidence="1 2">
    <name type="scientific">Rosa chinensis</name>
    <name type="common">China rose</name>
    <dbReference type="NCBI Taxonomy" id="74649"/>
    <lineage>
        <taxon>Eukaryota</taxon>
        <taxon>Viridiplantae</taxon>
        <taxon>Streptophyta</taxon>
        <taxon>Embryophyta</taxon>
        <taxon>Tracheophyta</taxon>
        <taxon>Spermatophyta</taxon>
        <taxon>Magnoliopsida</taxon>
        <taxon>eudicotyledons</taxon>
        <taxon>Gunneridae</taxon>
        <taxon>Pentapetalae</taxon>
        <taxon>rosids</taxon>
        <taxon>fabids</taxon>
        <taxon>Rosales</taxon>
        <taxon>Rosaceae</taxon>
        <taxon>Rosoideae</taxon>
        <taxon>Rosoideae incertae sedis</taxon>
        <taxon>Rosa</taxon>
    </lineage>
</organism>
<name>A0A2P6RGU0_ROSCH</name>
<dbReference type="GO" id="GO:0003843">
    <property type="term" value="F:1,3-beta-D-glucan synthase activity"/>
    <property type="evidence" value="ECO:0007669"/>
    <property type="project" value="UniProtKB-EC"/>
</dbReference>
<proteinExistence type="predicted"/>
<evidence type="ECO:0000313" key="2">
    <source>
        <dbReference type="Proteomes" id="UP000238479"/>
    </source>
</evidence>
<reference evidence="1 2" key="1">
    <citation type="journal article" date="2018" name="Nat. Genet.">
        <title>The Rosa genome provides new insights in the design of modern roses.</title>
        <authorList>
            <person name="Bendahmane M."/>
        </authorList>
    </citation>
    <scope>NUCLEOTIDE SEQUENCE [LARGE SCALE GENOMIC DNA]</scope>
    <source>
        <strain evidence="2">cv. Old Blush</strain>
    </source>
</reference>
<accession>A0A2P6RGU0</accession>
<comment type="caution">
    <text evidence="1">The sequence shown here is derived from an EMBL/GenBank/DDBJ whole genome shotgun (WGS) entry which is preliminary data.</text>
</comment>
<sequence>MFDHMAKELDAIPAAGCTIENDYVSFLKQIVYPMHETLAAEAAGNNNGKAAHFSVAEL</sequence>
<dbReference type="Gramene" id="PRQ45639">
    <property type="protein sequence ID" value="PRQ45639"/>
    <property type="gene ID" value="RchiOBHm_Chr3g0493651"/>
</dbReference>
<dbReference type="EMBL" id="PDCK01000041">
    <property type="protein sequence ID" value="PRQ45639.1"/>
    <property type="molecule type" value="Genomic_DNA"/>
</dbReference>
<dbReference type="Proteomes" id="UP000238479">
    <property type="component" value="Chromosome 3"/>
</dbReference>
<protein>
    <submittedName>
        <fullName evidence="1">Putative 1,3-beta-glucan synthase</fullName>
        <ecNumber evidence="1">2.4.1.34</ecNumber>
    </submittedName>
</protein>
<keyword evidence="1" id="KW-0328">Glycosyltransferase</keyword>
<dbReference type="STRING" id="74649.A0A2P6RGU0"/>
<dbReference type="EC" id="2.4.1.34" evidence="1"/>
<dbReference type="AlphaFoldDB" id="A0A2P6RGU0"/>